<sequence>MEEAEEARGERLSARSPPTRPSDQVNYWEEEERIETLMGLCFDDGVYPTELDPGEMSVQGREVKFKLNTSLEEIKVKWLKERTVSVIFKENARFLSRSVKDDTIHAFENGWVLRSDNFPTETRRGRVKIEGPNALSYVAKSREVVTYMIHEGGVEIPVRTARYKIQFKPWMTKAEFRELRQQEDDRTFWVVAIQIPLDDMPFIFTQIQRAIGRIILAHRPDTDPPRPALVNTHFDIEPEARGNMKDKLWITTSNGDEQEVKLACSTAPKCQISKQFFHVAADCRRNRGRQSSGGGGAFNAPLQQPAQSEASKRGGQRPSYHGPLGPQPPQRIPTGGVDPVGFSIAAMNLFSLQEATGG</sequence>
<dbReference type="Proteomes" id="UP000265515">
    <property type="component" value="Unassembled WGS sequence"/>
</dbReference>
<evidence type="ECO:0000313" key="3">
    <source>
        <dbReference type="Proteomes" id="UP000265515"/>
    </source>
</evidence>
<dbReference type="EMBL" id="BFEA01000025">
    <property type="protein sequence ID" value="GBG62081.1"/>
    <property type="molecule type" value="Genomic_DNA"/>
</dbReference>
<dbReference type="Gramene" id="GBG62081">
    <property type="protein sequence ID" value="GBG62081"/>
    <property type="gene ID" value="CBR_g28557"/>
</dbReference>
<feature type="compositionally biased region" description="Basic and acidic residues" evidence="1">
    <location>
        <begin position="1"/>
        <end position="13"/>
    </location>
</feature>
<comment type="caution">
    <text evidence="2">The sequence shown here is derived from an EMBL/GenBank/DDBJ whole genome shotgun (WGS) entry which is preliminary data.</text>
</comment>
<protein>
    <submittedName>
        <fullName evidence="2">Uncharacterized protein</fullName>
    </submittedName>
</protein>
<reference evidence="2 3" key="1">
    <citation type="journal article" date="2018" name="Cell">
        <title>The Chara Genome: Secondary Complexity and Implications for Plant Terrestrialization.</title>
        <authorList>
            <person name="Nishiyama T."/>
            <person name="Sakayama H."/>
            <person name="Vries J.D."/>
            <person name="Buschmann H."/>
            <person name="Saint-Marcoux D."/>
            <person name="Ullrich K.K."/>
            <person name="Haas F.B."/>
            <person name="Vanderstraeten L."/>
            <person name="Becker D."/>
            <person name="Lang D."/>
            <person name="Vosolsobe S."/>
            <person name="Rombauts S."/>
            <person name="Wilhelmsson P.K.I."/>
            <person name="Janitza P."/>
            <person name="Kern R."/>
            <person name="Heyl A."/>
            <person name="Rumpler F."/>
            <person name="Villalobos L.I.A.C."/>
            <person name="Clay J.M."/>
            <person name="Skokan R."/>
            <person name="Toyoda A."/>
            <person name="Suzuki Y."/>
            <person name="Kagoshima H."/>
            <person name="Schijlen E."/>
            <person name="Tajeshwar N."/>
            <person name="Catarino B."/>
            <person name="Hetherington A.J."/>
            <person name="Saltykova A."/>
            <person name="Bonnot C."/>
            <person name="Breuninger H."/>
            <person name="Symeonidi A."/>
            <person name="Radhakrishnan G.V."/>
            <person name="Van Nieuwerburgh F."/>
            <person name="Deforce D."/>
            <person name="Chang C."/>
            <person name="Karol K.G."/>
            <person name="Hedrich R."/>
            <person name="Ulvskov P."/>
            <person name="Glockner G."/>
            <person name="Delwiche C.F."/>
            <person name="Petrasek J."/>
            <person name="Van de Peer Y."/>
            <person name="Friml J."/>
            <person name="Beilby M."/>
            <person name="Dolan L."/>
            <person name="Kohara Y."/>
            <person name="Sugano S."/>
            <person name="Fujiyama A."/>
            <person name="Delaux P.-M."/>
            <person name="Quint M."/>
            <person name="TheiBen G."/>
            <person name="Hagemann M."/>
            <person name="Harholt J."/>
            <person name="Dunand C."/>
            <person name="Zachgo S."/>
            <person name="Langdale J."/>
            <person name="Maumus F."/>
            <person name="Straeten D.V.D."/>
            <person name="Gould S.B."/>
            <person name="Rensing S.A."/>
        </authorList>
    </citation>
    <scope>NUCLEOTIDE SEQUENCE [LARGE SCALE GENOMIC DNA]</scope>
    <source>
        <strain evidence="2 3">S276</strain>
    </source>
</reference>
<keyword evidence="3" id="KW-1185">Reference proteome</keyword>
<proteinExistence type="predicted"/>
<name>A0A388JW89_CHABU</name>
<feature type="region of interest" description="Disordered" evidence="1">
    <location>
        <begin position="1"/>
        <end position="24"/>
    </location>
</feature>
<gene>
    <name evidence="2" type="ORF">CBR_g28557</name>
</gene>
<feature type="region of interest" description="Disordered" evidence="1">
    <location>
        <begin position="286"/>
        <end position="338"/>
    </location>
</feature>
<organism evidence="2 3">
    <name type="scientific">Chara braunii</name>
    <name type="common">Braun's stonewort</name>
    <dbReference type="NCBI Taxonomy" id="69332"/>
    <lineage>
        <taxon>Eukaryota</taxon>
        <taxon>Viridiplantae</taxon>
        <taxon>Streptophyta</taxon>
        <taxon>Charophyceae</taxon>
        <taxon>Charales</taxon>
        <taxon>Characeae</taxon>
        <taxon>Chara</taxon>
    </lineage>
</organism>
<accession>A0A388JW89</accession>
<dbReference type="AlphaFoldDB" id="A0A388JW89"/>
<evidence type="ECO:0000256" key="1">
    <source>
        <dbReference type="SAM" id="MobiDB-lite"/>
    </source>
</evidence>
<evidence type="ECO:0000313" key="2">
    <source>
        <dbReference type="EMBL" id="GBG62081.1"/>
    </source>
</evidence>